<proteinExistence type="predicted"/>
<accession>U2YE07</accession>
<evidence type="ECO:0000313" key="3">
    <source>
        <dbReference type="EMBL" id="GAD15363.1"/>
    </source>
</evidence>
<sequence>MMERLKWNEASAIVQSPYQLVLLTPAAIHGFDPKAKAEFRIPSLRGVWRYWWRTLQSETNHRDLLAKEEEWFGGTRETKQQSPVHLSMAGVMEGTKRENMLPHRTSPVPVPALPAGGEVTVTLSVRKRHEQLLPAYEWHFQYMLHLAGFGQRSRRGFGAVQWTGHQWNNVGEYAKSLRTVLEHIGVAEAFSFAEDGCLVARREDIRTLHPVLSAVWIGEGKESAAEVTRAFGKASHEANRYGNLGFVQGSKKLSSPLWCTVRKIGNRYHPIVTEVRSGGSRYSEPRYERDRNRFLEIVGVRI</sequence>
<gene>
    <name evidence="3" type="ORF">GBL_3580</name>
</gene>
<evidence type="ECO:0000313" key="4">
    <source>
        <dbReference type="Proteomes" id="UP000016424"/>
    </source>
</evidence>
<keyword evidence="1" id="KW-0051">Antiviral defense</keyword>
<dbReference type="GO" id="GO:0051607">
    <property type="term" value="P:defense response to virus"/>
    <property type="evidence" value="ECO:0007669"/>
    <property type="project" value="UniProtKB-KW"/>
</dbReference>
<comment type="caution">
    <text evidence="3">The sequence shown here is derived from an EMBL/GenBank/DDBJ whole genome shotgun (WGS) entry which is preliminary data.</text>
</comment>
<dbReference type="InterPro" id="IPR005537">
    <property type="entry name" value="RAMP_III_fam"/>
</dbReference>
<dbReference type="Proteomes" id="UP000016424">
    <property type="component" value="Unassembled WGS sequence"/>
</dbReference>
<evidence type="ECO:0000256" key="1">
    <source>
        <dbReference type="ARBA" id="ARBA00023118"/>
    </source>
</evidence>
<dbReference type="AlphaFoldDB" id="U2YE07"/>
<organism evidence="3 4">
    <name type="scientific">Geobacillus kaustophilus GBlys</name>
    <dbReference type="NCBI Taxonomy" id="1337888"/>
    <lineage>
        <taxon>Bacteria</taxon>
        <taxon>Bacillati</taxon>
        <taxon>Bacillota</taxon>
        <taxon>Bacilli</taxon>
        <taxon>Bacillales</taxon>
        <taxon>Anoxybacillaceae</taxon>
        <taxon>Geobacillus</taxon>
        <taxon>Geobacillus thermoleovorans group</taxon>
    </lineage>
</organism>
<dbReference type="Pfam" id="PF03787">
    <property type="entry name" value="RAMPs"/>
    <property type="match status" value="1"/>
</dbReference>
<reference evidence="4" key="1">
    <citation type="journal article" date="2013" name="Genome">
        <title>Draft Genome Sequence of Geobacillus kaustophilus GBlys, a Lysogenic Strain with Bacteriophage phiOH2.</title>
        <authorList>
            <person name="Doi K."/>
            <person name="Mori K."/>
            <person name="Martono H."/>
            <person name="Nagayoshi Y."/>
            <person name="Fujino Y."/>
            <person name="Tashiro K."/>
            <person name="Kuhara S."/>
            <person name="Ohshima T."/>
        </authorList>
    </citation>
    <scope>NUCLEOTIDE SEQUENCE [LARGE SCALE GENOMIC DNA]</scope>
    <source>
        <strain evidence="4">GBlys</strain>
    </source>
</reference>
<protein>
    <submittedName>
        <fullName evidence="3">Cmr1 family CRISPR-associated RAMP protein</fullName>
    </submittedName>
</protein>
<evidence type="ECO:0000259" key="2">
    <source>
        <dbReference type="Pfam" id="PF03787"/>
    </source>
</evidence>
<name>U2YE07_GEOKU</name>
<feature type="domain" description="CRISPR type III-associated protein" evidence="2">
    <location>
        <begin position="20"/>
        <end position="160"/>
    </location>
</feature>
<dbReference type="EMBL" id="BASG01000074">
    <property type="protein sequence ID" value="GAD15363.1"/>
    <property type="molecule type" value="Genomic_DNA"/>
</dbReference>